<reference evidence="1" key="1">
    <citation type="journal article" date="2022" name="bioRxiv">
        <title>Sequencing and chromosome-scale assembly of the giantPleurodeles waltlgenome.</title>
        <authorList>
            <person name="Brown T."/>
            <person name="Elewa A."/>
            <person name="Iarovenko S."/>
            <person name="Subramanian E."/>
            <person name="Araus A.J."/>
            <person name="Petzold A."/>
            <person name="Susuki M."/>
            <person name="Suzuki K.-i.T."/>
            <person name="Hayashi T."/>
            <person name="Toyoda A."/>
            <person name="Oliveira C."/>
            <person name="Osipova E."/>
            <person name="Leigh N.D."/>
            <person name="Simon A."/>
            <person name="Yun M.H."/>
        </authorList>
    </citation>
    <scope>NUCLEOTIDE SEQUENCE</scope>
    <source>
        <strain evidence="1">20211129_DDA</strain>
        <tissue evidence="1">Liver</tissue>
    </source>
</reference>
<dbReference type="AlphaFoldDB" id="A0AAV7P490"/>
<accession>A0AAV7P490</accession>
<name>A0AAV7P490_PLEWA</name>
<dbReference type="EMBL" id="JANPWB010000012">
    <property type="protein sequence ID" value="KAJ1121428.1"/>
    <property type="molecule type" value="Genomic_DNA"/>
</dbReference>
<protein>
    <submittedName>
        <fullName evidence="1">Uncharacterized protein</fullName>
    </submittedName>
</protein>
<evidence type="ECO:0000313" key="2">
    <source>
        <dbReference type="Proteomes" id="UP001066276"/>
    </source>
</evidence>
<comment type="caution">
    <text evidence="1">The sequence shown here is derived from an EMBL/GenBank/DDBJ whole genome shotgun (WGS) entry which is preliminary data.</text>
</comment>
<sequence>MVLRNLGTGKKTLEQRIQEEARHMVKHFTSQQGRLPGHYGGMVGWILRALRRELAELERQLLELDHKYF</sequence>
<keyword evidence="2" id="KW-1185">Reference proteome</keyword>
<evidence type="ECO:0000313" key="1">
    <source>
        <dbReference type="EMBL" id="KAJ1121428.1"/>
    </source>
</evidence>
<dbReference type="Proteomes" id="UP001066276">
    <property type="component" value="Chromosome 8"/>
</dbReference>
<proteinExistence type="predicted"/>
<gene>
    <name evidence="1" type="ORF">NDU88_009537</name>
</gene>
<organism evidence="1 2">
    <name type="scientific">Pleurodeles waltl</name>
    <name type="common">Iberian ribbed newt</name>
    <dbReference type="NCBI Taxonomy" id="8319"/>
    <lineage>
        <taxon>Eukaryota</taxon>
        <taxon>Metazoa</taxon>
        <taxon>Chordata</taxon>
        <taxon>Craniata</taxon>
        <taxon>Vertebrata</taxon>
        <taxon>Euteleostomi</taxon>
        <taxon>Amphibia</taxon>
        <taxon>Batrachia</taxon>
        <taxon>Caudata</taxon>
        <taxon>Salamandroidea</taxon>
        <taxon>Salamandridae</taxon>
        <taxon>Pleurodelinae</taxon>
        <taxon>Pleurodeles</taxon>
    </lineage>
</organism>